<name>A0ABV8ZG34_9FLAO</name>
<keyword evidence="2" id="KW-1185">Reference proteome</keyword>
<reference evidence="2" key="1">
    <citation type="journal article" date="2019" name="Int. J. Syst. Evol. Microbiol.">
        <title>The Global Catalogue of Microorganisms (GCM) 10K type strain sequencing project: providing services to taxonomists for standard genome sequencing and annotation.</title>
        <authorList>
            <consortium name="The Broad Institute Genomics Platform"/>
            <consortium name="The Broad Institute Genome Sequencing Center for Infectious Disease"/>
            <person name="Wu L."/>
            <person name="Ma J."/>
        </authorList>
    </citation>
    <scope>NUCLEOTIDE SEQUENCE [LARGE SCALE GENOMIC DNA]</scope>
    <source>
        <strain evidence="2">NBRC 103627</strain>
    </source>
</reference>
<evidence type="ECO:0000313" key="2">
    <source>
        <dbReference type="Proteomes" id="UP001596003"/>
    </source>
</evidence>
<sequence length="106" mass="11499">MSGSGGGYEPPQRTKFDCETGIIITNVSTVNILILEKREKGDVLEVVLTENRSLALEDGDGEILGSILHINTPDIIACIKNGASYEAEILDINSPACRVRIKRSEI</sequence>
<organism evidence="1 2">
    <name type="scientific">Flavobacterium chungangensis</name>
    <dbReference type="NCBI Taxonomy" id="2708132"/>
    <lineage>
        <taxon>Bacteria</taxon>
        <taxon>Pseudomonadati</taxon>
        <taxon>Bacteroidota</taxon>
        <taxon>Flavobacteriia</taxon>
        <taxon>Flavobacteriales</taxon>
        <taxon>Flavobacteriaceae</taxon>
        <taxon>Flavobacterium</taxon>
    </lineage>
</organism>
<comment type="caution">
    <text evidence="1">The sequence shown here is derived from an EMBL/GenBank/DDBJ whole genome shotgun (WGS) entry which is preliminary data.</text>
</comment>
<dbReference type="RefSeq" id="WP_379798104.1">
    <property type="nucleotide sequence ID" value="NZ_JBHSFY010000006.1"/>
</dbReference>
<accession>A0ABV8ZG34</accession>
<protein>
    <recommendedName>
        <fullName evidence="3">TRAM domain-containing protein</fullName>
    </recommendedName>
</protein>
<proteinExistence type="predicted"/>
<dbReference type="EMBL" id="JBHSFY010000006">
    <property type="protein sequence ID" value="MFC4477858.1"/>
    <property type="molecule type" value="Genomic_DNA"/>
</dbReference>
<dbReference type="Proteomes" id="UP001596003">
    <property type="component" value="Unassembled WGS sequence"/>
</dbReference>
<evidence type="ECO:0008006" key="3">
    <source>
        <dbReference type="Google" id="ProtNLM"/>
    </source>
</evidence>
<gene>
    <name evidence="1" type="ORF">ACFO3N_12350</name>
</gene>
<evidence type="ECO:0000313" key="1">
    <source>
        <dbReference type="EMBL" id="MFC4477858.1"/>
    </source>
</evidence>